<dbReference type="InterPro" id="IPR036291">
    <property type="entry name" value="NAD(P)-bd_dom_sf"/>
</dbReference>
<dbReference type="InterPro" id="IPR013154">
    <property type="entry name" value="ADH-like_N"/>
</dbReference>
<dbReference type="Pfam" id="PF13602">
    <property type="entry name" value="ADH_zinc_N_2"/>
    <property type="match status" value="1"/>
</dbReference>
<evidence type="ECO:0000259" key="2">
    <source>
        <dbReference type="SMART" id="SM00829"/>
    </source>
</evidence>
<evidence type="ECO:0000313" key="3">
    <source>
        <dbReference type="EMBL" id="GGA40271.1"/>
    </source>
</evidence>
<dbReference type="SUPFAM" id="SSF51735">
    <property type="entry name" value="NAD(P)-binding Rossmann-fold domains"/>
    <property type="match status" value="1"/>
</dbReference>
<dbReference type="InterPro" id="IPR020843">
    <property type="entry name" value="ER"/>
</dbReference>
<dbReference type="GO" id="GO:0016491">
    <property type="term" value="F:oxidoreductase activity"/>
    <property type="evidence" value="ECO:0007669"/>
    <property type="project" value="InterPro"/>
</dbReference>
<dbReference type="Gene3D" id="3.40.50.720">
    <property type="entry name" value="NAD(P)-binding Rossmann-like Domain"/>
    <property type="match status" value="1"/>
</dbReference>
<dbReference type="PANTHER" id="PTHR44154">
    <property type="entry name" value="QUINONE OXIDOREDUCTASE"/>
    <property type="match status" value="1"/>
</dbReference>
<dbReference type="Pfam" id="PF08240">
    <property type="entry name" value="ADH_N"/>
    <property type="match status" value="1"/>
</dbReference>
<proteinExistence type="predicted"/>
<dbReference type="InterPro" id="IPR051603">
    <property type="entry name" value="Zinc-ADH_QOR/CCCR"/>
</dbReference>
<evidence type="ECO:0000256" key="1">
    <source>
        <dbReference type="ARBA" id="ARBA00022857"/>
    </source>
</evidence>
<dbReference type="Gene3D" id="3.90.180.10">
    <property type="entry name" value="Medium-chain alcohol dehydrogenases, catalytic domain"/>
    <property type="match status" value="1"/>
</dbReference>
<dbReference type="PANTHER" id="PTHR44154:SF1">
    <property type="entry name" value="QUINONE OXIDOREDUCTASE"/>
    <property type="match status" value="1"/>
</dbReference>
<organism evidence="3 4">
    <name type="scientific">Pelagibacterium lentulum</name>
    <dbReference type="NCBI Taxonomy" id="2029865"/>
    <lineage>
        <taxon>Bacteria</taxon>
        <taxon>Pseudomonadati</taxon>
        <taxon>Pseudomonadota</taxon>
        <taxon>Alphaproteobacteria</taxon>
        <taxon>Hyphomicrobiales</taxon>
        <taxon>Devosiaceae</taxon>
        <taxon>Pelagibacterium</taxon>
    </lineage>
</organism>
<dbReference type="RefSeq" id="WP_127073258.1">
    <property type="nucleotide sequence ID" value="NZ_BMKB01000001.1"/>
</dbReference>
<dbReference type="Proteomes" id="UP000596977">
    <property type="component" value="Unassembled WGS sequence"/>
</dbReference>
<sequence>MRAAIFREFGPANVLEVAEMPMPKIGSKDVLVRVYASAVQPFDVAARAGWMPSTAEVRLPVITGNEFAGEIVAMGADVDGFTVGDRVSGRHTFGCAAEYLSVPATDIARIAPNLSFAQAAYLGGTGQTAHMAVEFLKVRSGDTFLIHGGSGGVGSIAVQLGVLAGARVLATGSARNQGYLRALGAEAIIYGEGLKDRIEAAAPESVSVVLDCAGGEALDITIALGTDKARIATIRDYKRYKELGVQWPVGERNGTRLAKLMELAAAGELIVHIRKTYPLEAIAEAHREVETGHGPGKIAVLIP</sequence>
<keyword evidence="1" id="KW-0521">NADP</keyword>
<dbReference type="CDD" id="cd05289">
    <property type="entry name" value="MDR_like_2"/>
    <property type="match status" value="1"/>
</dbReference>
<dbReference type="EMBL" id="BMKB01000001">
    <property type="protein sequence ID" value="GGA40271.1"/>
    <property type="molecule type" value="Genomic_DNA"/>
</dbReference>
<dbReference type="SMART" id="SM00829">
    <property type="entry name" value="PKS_ER"/>
    <property type="match status" value="1"/>
</dbReference>
<keyword evidence="4" id="KW-1185">Reference proteome</keyword>
<comment type="caution">
    <text evidence="3">The sequence shown here is derived from an EMBL/GenBank/DDBJ whole genome shotgun (WGS) entry which is preliminary data.</text>
</comment>
<name>A0A916R9T8_9HYPH</name>
<dbReference type="OrthoDB" id="9792321at2"/>
<feature type="domain" description="Enoyl reductase (ER)" evidence="2">
    <location>
        <begin position="10"/>
        <end position="300"/>
    </location>
</feature>
<protein>
    <submittedName>
        <fullName evidence="3">Oxidoreductase</fullName>
    </submittedName>
</protein>
<dbReference type="AlphaFoldDB" id="A0A916R9T8"/>
<dbReference type="InterPro" id="IPR011032">
    <property type="entry name" value="GroES-like_sf"/>
</dbReference>
<reference evidence="3 4" key="1">
    <citation type="journal article" date="2014" name="Int. J. Syst. Evol. Microbiol.">
        <title>Complete genome sequence of Corynebacterium casei LMG S-19264T (=DSM 44701T), isolated from a smear-ripened cheese.</title>
        <authorList>
            <consortium name="US DOE Joint Genome Institute (JGI-PGF)"/>
            <person name="Walter F."/>
            <person name="Albersmeier A."/>
            <person name="Kalinowski J."/>
            <person name="Ruckert C."/>
        </authorList>
    </citation>
    <scope>NUCLEOTIDE SEQUENCE [LARGE SCALE GENOMIC DNA]</scope>
    <source>
        <strain evidence="3 4">CGMCC 1.15896</strain>
    </source>
</reference>
<dbReference type="SUPFAM" id="SSF50129">
    <property type="entry name" value="GroES-like"/>
    <property type="match status" value="1"/>
</dbReference>
<gene>
    <name evidence="3" type="ORF">GCM10011499_07240</name>
</gene>
<accession>A0A916R9T8</accession>
<evidence type="ECO:0000313" key="4">
    <source>
        <dbReference type="Proteomes" id="UP000596977"/>
    </source>
</evidence>